<dbReference type="STRING" id="1111735.GCA_000428045_01293"/>
<dbReference type="InterPro" id="IPR000073">
    <property type="entry name" value="AB_hydrolase_1"/>
</dbReference>
<evidence type="ECO:0000313" key="3">
    <source>
        <dbReference type="Proteomes" id="UP000235015"/>
    </source>
</evidence>
<dbReference type="InterPro" id="IPR050266">
    <property type="entry name" value="AB_hydrolase_sf"/>
</dbReference>
<gene>
    <name evidence="2" type="ORF">C0630_03245</name>
</gene>
<dbReference type="SUPFAM" id="SSF53474">
    <property type="entry name" value="alpha/beta-Hydrolases"/>
    <property type="match status" value="1"/>
</dbReference>
<dbReference type="AlphaFoldDB" id="A0A2N6D0K5"/>
<evidence type="ECO:0000313" key="2">
    <source>
        <dbReference type="EMBL" id="PLX63182.1"/>
    </source>
</evidence>
<dbReference type="Pfam" id="PF00561">
    <property type="entry name" value="Abhydrolase_1"/>
    <property type="match status" value="1"/>
</dbReference>
<dbReference type="EMBL" id="PKUN01000002">
    <property type="protein sequence ID" value="PLX63182.1"/>
    <property type="molecule type" value="Genomic_DNA"/>
</dbReference>
<feature type="domain" description="AB hydrolase-1" evidence="1">
    <location>
        <begin position="15"/>
        <end position="247"/>
    </location>
</feature>
<dbReference type="GO" id="GO:0016787">
    <property type="term" value="F:hydrolase activity"/>
    <property type="evidence" value="ECO:0007669"/>
    <property type="project" value="UniProtKB-KW"/>
</dbReference>
<reference evidence="2 3" key="1">
    <citation type="submission" date="2017-11" db="EMBL/GenBank/DDBJ databases">
        <title>Genome-resolved metagenomics identifies genetic mobility, metabolic interactions, and unexpected diversity in perchlorate-reducing communities.</title>
        <authorList>
            <person name="Barnum T.P."/>
            <person name="Figueroa I.A."/>
            <person name="Carlstrom C.I."/>
            <person name="Lucas L.N."/>
            <person name="Engelbrektson A.L."/>
            <person name="Coates J.D."/>
        </authorList>
    </citation>
    <scope>NUCLEOTIDE SEQUENCE [LARGE SCALE GENOMIC DNA]</scope>
    <source>
        <strain evidence="2">BM301</strain>
    </source>
</reference>
<name>A0A2N6D0K5_9GAMM</name>
<dbReference type="Proteomes" id="UP000235015">
    <property type="component" value="Unassembled WGS sequence"/>
</dbReference>
<protein>
    <submittedName>
        <fullName evidence="2">Alpha/beta hydrolase</fullName>
    </submittedName>
</protein>
<sequence length="278" mass="31541">MQSEQVITERGTGTPLVLLHSSLSSKTQWSKLSEQLITGYRIIAIDLYGYGESEFPDSPNQFSLAKEAARIARIIRQHLGNERFHLIGHSYGGATALRLAHENPSRILSLGLYEPVAFFLLDQSEPAYRIMQQVEQQIASNLAKGDIPTATAHFIDFWSGQGTYQGLQVEKQRMLDRYIDKVLLDFQAVLREPLRAEDYRNLALPVCLLRSQESPLPTRRVAEVLEHTLPRLEAHWVPGGHLAPITNADEVNPYWINFLRHLREPAGPEEDERAKLLL</sequence>
<evidence type="ECO:0000259" key="1">
    <source>
        <dbReference type="Pfam" id="PF00561"/>
    </source>
</evidence>
<dbReference type="InterPro" id="IPR029058">
    <property type="entry name" value="AB_hydrolase_fold"/>
</dbReference>
<dbReference type="Gene3D" id="3.40.50.1820">
    <property type="entry name" value="alpha/beta hydrolase"/>
    <property type="match status" value="1"/>
</dbReference>
<accession>A0A2N6D0K5</accession>
<keyword evidence="2" id="KW-0378">Hydrolase</keyword>
<organism evidence="2 3">
    <name type="scientific">Sedimenticola selenatireducens</name>
    <dbReference type="NCBI Taxonomy" id="191960"/>
    <lineage>
        <taxon>Bacteria</taxon>
        <taxon>Pseudomonadati</taxon>
        <taxon>Pseudomonadota</taxon>
        <taxon>Gammaproteobacteria</taxon>
        <taxon>Chromatiales</taxon>
        <taxon>Sedimenticolaceae</taxon>
        <taxon>Sedimenticola</taxon>
    </lineage>
</organism>
<dbReference type="PANTHER" id="PTHR43798">
    <property type="entry name" value="MONOACYLGLYCEROL LIPASE"/>
    <property type="match status" value="1"/>
</dbReference>
<proteinExistence type="predicted"/>
<dbReference type="PRINTS" id="PR00111">
    <property type="entry name" value="ABHYDROLASE"/>
</dbReference>
<comment type="caution">
    <text evidence="2">The sequence shown here is derived from an EMBL/GenBank/DDBJ whole genome shotgun (WGS) entry which is preliminary data.</text>
</comment>
<dbReference type="RefSeq" id="WP_273437787.1">
    <property type="nucleotide sequence ID" value="NZ_PKUN01000002.1"/>
</dbReference>